<evidence type="ECO:0000313" key="1">
    <source>
        <dbReference type="EMBL" id="TWU65838.1"/>
    </source>
</evidence>
<dbReference type="Proteomes" id="UP000316476">
    <property type="component" value="Unassembled WGS sequence"/>
</dbReference>
<name>A0A5C6FX00_9PLAN</name>
<dbReference type="AlphaFoldDB" id="A0A5C6FX00"/>
<dbReference type="RefSeq" id="WP_146412230.1">
    <property type="nucleotide sequence ID" value="NZ_SJPZ01000001.1"/>
</dbReference>
<reference evidence="1 2" key="1">
    <citation type="submission" date="2019-02" db="EMBL/GenBank/DDBJ databases">
        <title>Deep-cultivation of Planctomycetes and their phenomic and genomic characterization uncovers novel biology.</title>
        <authorList>
            <person name="Wiegand S."/>
            <person name="Jogler M."/>
            <person name="Boedeker C."/>
            <person name="Pinto D."/>
            <person name="Vollmers J."/>
            <person name="Rivas-Marin E."/>
            <person name="Kohn T."/>
            <person name="Peeters S.H."/>
            <person name="Heuer A."/>
            <person name="Rast P."/>
            <person name="Oberbeckmann S."/>
            <person name="Bunk B."/>
            <person name="Jeske O."/>
            <person name="Meyerdierks A."/>
            <person name="Storesund J.E."/>
            <person name="Kallscheuer N."/>
            <person name="Luecker S."/>
            <person name="Lage O.M."/>
            <person name="Pohl T."/>
            <person name="Merkel B.J."/>
            <person name="Hornburger P."/>
            <person name="Mueller R.-W."/>
            <person name="Bruemmer F."/>
            <person name="Labrenz M."/>
            <person name="Spormann A.M."/>
            <person name="Op Den Camp H."/>
            <person name="Overmann J."/>
            <person name="Amann R."/>
            <person name="Jetten M.S.M."/>
            <person name="Mascher T."/>
            <person name="Medema M.H."/>
            <person name="Devos D.P."/>
            <person name="Kaster A.-K."/>
            <person name="Ovreas L."/>
            <person name="Rohde M."/>
            <person name="Galperin M.Y."/>
            <person name="Jogler C."/>
        </authorList>
    </citation>
    <scope>NUCLEOTIDE SEQUENCE [LARGE SCALE GENOMIC DNA]</scope>
    <source>
        <strain evidence="1 2">V7</strain>
    </source>
</reference>
<dbReference type="InterPro" id="IPR011487">
    <property type="entry name" value="DUF1598"/>
</dbReference>
<protein>
    <submittedName>
        <fullName evidence="1">Uncharacterized protein</fullName>
    </submittedName>
</protein>
<dbReference type="Pfam" id="PF07643">
    <property type="entry name" value="DUF1598"/>
    <property type="match status" value="1"/>
</dbReference>
<evidence type="ECO:0000313" key="2">
    <source>
        <dbReference type="Proteomes" id="UP000316476"/>
    </source>
</evidence>
<accession>A0A5C6FX00</accession>
<dbReference type="OrthoDB" id="233364at2"/>
<proteinExistence type="predicted"/>
<organism evidence="1 2">
    <name type="scientific">Crateriforma conspicua</name>
    <dbReference type="NCBI Taxonomy" id="2527996"/>
    <lineage>
        <taxon>Bacteria</taxon>
        <taxon>Pseudomonadati</taxon>
        <taxon>Planctomycetota</taxon>
        <taxon>Planctomycetia</taxon>
        <taxon>Planctomycetales</taxon>
        <taxon>Planctomycetaceae</taxon>
        <taxon>Crateriforma</taxon>
    </lineage>
</organism>
<sequence>MRTNMLLGPSRLGPFLAICVAIPLGVATGQDLGGAAGLESSAAPSVVPAGDATSATIGSDNPAGGGSMADFSQLMMLIQTTIEPETWEALGGTSTMFPYAAGIYVDPEGIVRDVDQIPREDMAAEIDALIAASAGGDGVKLKNQSPQGAWRGATKLRCISLKQMLDQYAENRSSMQSPDNDLLHCAGLSQIRFVRFTENDVILAGPVGGIQRVDGHWRDRSSGAAPVRLDALAACFAATSDDGVFGCSIDPTTTGLQRAAVVAQQIQHGDVPKGLAANTLASAVGRQEVSIFGINRDSSLAWLLVEADRHMKQLALGKHAMPDGATNYLDQIESHIDQGVPTDLMLRLWFTSNPLAARQSIDGSVVELAGRPIRLSGQNELAVASGRRGIVAKDPRTDAFVADFNRHWNNVRDMYPVYASLESVFQSAAIVRLVRGNAAKASPTSNASRLIADAMAAIASSDQHGFAPPSQVETLAVSHTFRHGRQRHNVIVASGGVTVRSDHSLRDDIARYPALDSLAGRLTRKVDAEPSRWWWDVPPRP</sequence>
<dbReference type="EMBL" id="SJPZ01000001">
    <property type="protein sequence ID" value="TWU65838.1"/>
    <property type="molecule type" value="Genomic_DNA"/>
</dbReference>
<gene>
    <name evidence="1" type="ORF">V7x_13920</name>
</gene>
<comment type="caution">
    <text evidence="1">The sequence shown here is derived from an EMBL/GenBank/DDBJ whole genome shotgun (WGS) entry which is preliminary data.</text>
</comment>